<dbReference type="GO" id="GO:0009512">
    <property type="term" value="C:cytochrome b6f complex"/>
    <property type="evidence" value="ECO:0007669"/>
    <property type="project" value="InterPro"/>
</dbReference>
<keyword evidence="7 10" id="KW-0472">Membrane</keyword>
<evidence type="ECO:0000256" key="1">
    <source>
        <dbReference type="ARBA" id="ARBA00004167"/>
    </source>
</evidence>
<gene>
    <name evidence="10 11" type="primary">petL</name>
</gene>
<comment type="subcellular location">
    <subcellularLocation>
        <location evidence="10">Cellular thylakoid membrane</location>
        <topology evidence="10">Single-pass membrane protein</topology>
    </subcellularLocation>
    <subcellularLocation>
        <location evidence="1">Membrane</location>
        <topology evidence="1">Single-pass membrane protein</topology>
    </subcellularLocation>
</comment>
<name>A0A3G3MHL6_9FLOR</name>
<keyword evidence="6 10" id="KW-0793">Thylakoid</keyword>
<comment type="subunit">
    <text evidence="9 10">The 4 large subunits of the cytochrome b6-f complex are cytochrome b6, subunit IV (17 kDa polypeptide, PetD), cytochrome f and the Rieske protein, while the 4 small subunits are PetG, PetL, PetM and PetN. The complex functions as a dimer.</text>
</comment>
<geneLocation type="plastid" evidence="11"/>
<evidence type="ECO:0000256" key="4">
    <source>
        <dbReference type="ARBA" id="ARBA00022982"/>
    </source>
</evidence>
<accession>A0A3G3MHL6</accession>
<evidence type="ECO:0000256" key="2">
    <source>
        <dbReference type="ARBA" id="ARBA00022448"/>
    </source>
</evidence>
<evidence type="ECO:0000313" key="11">
    <source>
        <dbReference type="EMBL" id="AYR06300.1"/>
    </source>
</evidence>
<keyword evidence="4 10" id="KW-0249">Electron transport</keyword>
<keyword evidence="10" id="KW-0602">Photosynthesis</keyword>
<dbReference type="HAMAP" id="MF_00433">
    <property type="entry name" value="Cytb6_f_PetL"/>
    <property type="match status" value="1"/>
</dbReference>
<sequence>MFTFISYIVFISLFSILTIGIFYGLQAIKFI</sequence>
<comment type="similarity">
    <text evidence="10">Belongs to the PetL family.</text>
</comment>
<protein>
    <recommendedName>
        <fullName evidence="10">Cytochrome b6-f complex subunit 6</fullName>
    </recommendedName>
    <alternativeName>
        <fullName evidence="10">Cytochrome b6-f complex subunit PetL</fullName>
    </alternativeName>
    <alternativeName>
        <fullName evidence="10">Cytochrome b6-f complex subunit VI</fullName>
    </alternativeName>
</protein>
<evidence type="ECO:0000256" key="5">
    <source>
        <dbReference type="ARBA" id="ARBA00022989"/>
    </source>
</evidence>
<organism evidence="11">
    <name type="scientific">Renouxia sp</name>
    <dbReference type="NCBI Taxonomy" id="2485823"/>
    <lineage>
        <taxon>Eukaryota</taxon>
        <taxon>Rhodophyta</taxon>
        <taxon>Florideophyceae</taxon>
        <taxon>Corallinophycidae</taxon>
        <taxon>Rhodogorgonales</taxon>
        <taxon>Rhodogorgonaceae</taxon>
        <taxon>Renouxia</taxon>
    </lineage>
</organism>
<evidence type="ECO:0000256" key="7">
    <source>
        <dbReference type="ARBA" id="ARBA00023136"/>
    </source>
</evidence>
<dbReference type="EMBL" id="MH281629">
    <property type="protein sequence ID" value="AYR06300.1"/>
    <property type="molecule type" value="Genomic_DNA"/>
</dbReference>
<evidence type="ECO:0000256" key="6">
    <source>
        <dbReference type="ARBA" id="ARBA00023078"/>
    </source>
</evidence>
<proteinExistence type="inferred from homology"/>
<dbReference type="GO" id="GO:0015979">
    <property type="term" value="P:photosynthesis"/>
    <property type="evidence" value="ECO:0007669"/>
    <property type="project" value="UniProtKB-KW"/>
</dbReference>
<keyword evidence="5 10" id="KW-1133">Transmembrane helix</keyword>
<keyword evidence="2 10" id="KW-0813">Transport</keyword>
<evidence type="ECO:0000256" key="10">
    <source>
        <dbReference type="HAMAP-Rule" id="MF_00433"/>
    </source>
</evidence>
<dbReference type="InterPro" id="IPR007802">
    <property type="entry name" value="Cyt_b6/f_cplx_su6"/>
</dbReference>
<keyword evidence="3 10" id="KW-0812">Transmembrane</keyword>
<evidence type="ECO:0000256" key="9">
    <source>
        <dbReference type="ARBA" id="ARBA00025834"/>
    </source>
</evidence>
<dbReference type="GO" id="GO:0042651">
    <property type="term" value="C:thylakoid membrane"/>
    <property type="evidence" value="ECO:0007669"/>
    <property type="project" value="UniProtKB-UniRule"/>
</dbReference>
<feature type="transmembrane region" description="Helical" evidence="10">
    <location>
        <begin position="6"/>
        <end position="25"/>
    </location>
</feature>
<reference evidence="11" key="1">
    <citation type="journal article" date="2018" name="Genome Biol. Evol.">
        <title>Mitochondrial and Plastid Genomes from Coralline Red Algae Provide Insights into the Incongruent Evolutionary Histories of Organelles.</title>
        <authorList>
            <person name="Lee J."/>
            <person name="Song H.J."/>
            <person name="In Park S."/>
            <person name="Lee Y.M."/>
            <person name="Jeong S.Y."/>
            <person name="Oh Cho T."/>
            <person name="Kim J.H."/>
            <person name="Choi H.G."/>
            <person name="Choi C.G."/>
            <person name="Nelson W.A."/>
            <person name="Fredericq S."/>
            <person name="Bhattacharya D."/>
            <person name="Su Yoon H."/>
        </authorList>
    </citation>
    <scope>NUCLEOTIDE SEQUENCE</scope>
</reference>
<keyword evidence="11" id="KW-0934">Plastid</keyword>
<comment type="function">
    <text evidence="8 10">Component of the cytochrome b6-f complex, which mediates electron transfer between photosystem II (PSII) and photosystem I (PSI), cyclic electron flow around PSI, and state transitions. PetL is important for photoautotrophic growth as well as for electron transfer efficiency and stability of the cytochrome b6-f complex.</text>
</comment>
<dbReference type="AlphaFoldDB" id="A0A3G3MHL6"/>
<dbReference type="GO" id="GO:0009055">
    <property type="term" value="F:electron transfer activity"/>
    <property type="evidence" value="ECO:0007669"/>
    <property type="project" value="InterPro"/>
</dbReference>
<evidence type="ECO:0000256" key="8">
    <source>
        <dbReference type="ARBA" id="ARBA00025197"/>
    </source>
</evidence>
<evidence type="ECO:0000256" key="3">
    <source>
        <dbReference type="ARBA" id="ARBA00022692"/>
    </source>
</evidence>